<dbReference type="PANTHER" id="PTHR24273">
    <property type="entry name" value="FI04643P-RELATED"/>
    <property type="match status" value="1"/>
</dbReference>
<dbReference type="Pfam" id="PF02494">
    <property type="entry name" value="HYR"/>
    <property type="match status" value="25"/>
</dbReference>
<proteinExistence type="predicted"/>
<feature type="domain" description="HYR" evidence="2">
    <location>
        <begin position="1953"/>
        <end position="2032"/>
    </location>
</feature>
<dbReference type="Proteomes" id="UP001139226">
    <property type="component" value="Unassembled WGS sequence"/>
</dbReference>
<dbReference type="PANTHER" id="PTHR24273:SF32">
    <property type="entry name" value="HYALIN"/>
    <property type="match status" value="1"/>
</dbReference>
<feature type="domain" description="HYR" evidence="2">
    <location>
        <begin position="468"/>
        <end position="560"/>
    </location>
</feature>
<organism evidence="3 4">
    <name type="scientific">Christiangramia lutea</name>
    <dbReference type="NCBI Taxonomy" id="1607951"/>
    <lineage>
        <taxon>Bacteria</taxon>
        <taxon>Pseudomonadati</taxon>
        <taxon>Bacteroidota</taxon>
        <taxon>Flavobacteriia</taxon>
        <taxon>Flavobacteriales</taxon>
        <taxon>Flavobacteriaceae</taxon>
        <taxon>Christiangramia</taxon>
    </lineage>
</organism>
<dbReference type="Pfam" id="PF19081">
    <property type="entry name" value="Ig_7"/>
    <property type="match status" value="1"/>
</dbReference>
<evidence type="ECO:0000313" key="3">
    <source>
        <dbReference type="EMBL" id="MCH4823312.1"/>
    </source>
</evidence>
<feature type="domain" description="HYR" evidence="2">
    <location>
        <begin position="2443"/>
        <end position="2522"/>
    </location>
</feature>
<feature type="domain" description="HYR" evidence="2">
    <location>
        <begin position="644"/>
        <end position="726"/>
    </location>
</feature>
<evidence type="ECO:0000256" key="1">
    <source>
        <dbReference type="ARBA" id="ARBA00022737"/>
    </source>
</evidence>
<name>A0A9X1V2P9_9FLAO</name>
<dbReference type="InterPro" id="IPR013783">
    <property type="entry name" value="Ig-like_fold"/>
</dbReference>
<feature type="domain" description="HYR" evidence="2">
    <location>
        <begin position="2198"/>
        <end position="2277"/>
    </location>
</feature>
<dbReference type="Gene3D" id="2.60.40.4140">
    <property type="match status" value="1"/>
</dbReference>
<dbReference type="EMBL" id="JAKVTV010000002">
    <property type="protein sequence ID" value="MCH4823312.1"/>
    <property type="molecule type" value="Genomic_DNA"/>
</dbReference>
<dbReference type="PROSITE" id="PS50825">
    <property type="entry name" value="HYR"/>
    <property type="match status" value="23"/>
</dbReference>
<feature type="domain" description="HYR" evidence="2">
    <location>
        <begin position="2114"/>
        <end position="2197"/>
    </location>
</feature>
<sequence>MIWKTTNSEMFHHKPVTYKRKGGLLYDITSRNILSFVCFLGLLLTSFNSKGQEASVIEGDDCITFDSCPVDQSVCADAIEDGVSGAYINWERPLISQTCVGDGSTGNFQMLFELNETLLGRDCWDFNYVQRVGTDGGYVKLFSSNDAAGTKESTITTPYLILDDNAETSIQVKYDNGTYFVSLILIDENDVEIPSGGPIQVTASQDTYTFNTNNLNDETGIYRLKYVFNYIGGKPSNANTGDTVIAVDGILNENDNCAAGVDFTVTGPTTGFYPVGSHDLQYVATYTAPDGTIKRKTCSFNITIGDTPAAPTPTTNPIVECAAESIQTLDANDAFANSSDLVWYDAASGGNAVASPTINSVGTATYYAERVSGTCPSNGRTAITLTINPTPAAPVVNSTTNTTCGLDNGAINFQTVSGLTYTLTDEFNNSYSHNSGVYSNLTAGNYSLTASNPDCDSEVTPVTITATDDTTNPTLSISGNISENSDSGSCSANINIPDVSFSDNCSGATLSWTMNGAVTANGNGQIGSYTFNVGETTIQYTVSDASSNSISNSLTVTVTDNEIPVIASVSAINENAHANSCGALLNIVAPTATDNCSIGAVTGTRDDGAALNELFPVGTTTITWNVDDVNGNSATPVVQTVKITDTQLPVITCPGGITENTADGENFAVVNYNEPSFSDNCDVSITRIAGPASGSNFPKGVTTITYEAEDASGNKATCSFTVTVNDSENPTINCPASITQGVDVDNCSAVVTYELPTADDNSGNVTMSRISGPASGSTFPVGVTPITYRATDEDNNFVECTFTVTVLDDQLPTIDSKDKITVNNDPGICGAVVMFSTPAADDNCPSLTIERTAGPSSGSVFQVGTTTVTFRATDGAGNTVSTSFEVEVIDNEDPVITQYSNIISSNDTDACGAIVTFDAPTVNDNCGISSLTQTQGLSSGSEFPIGTTPVSFTAIDIYGNSSTMTFDVIVSDDQDPVISCPNTININTEDGEEYAVVNYNNATATDNCSVTVQKISGPDSGSQFPIGTTTITFEATDASGNTAECSFDIVVSDNEAPEIDCPDNIVQTNDIASCDAIVTFTTPTFSDNSGDVNISQTAGPASGEEFPVGTTTVSFRVTDAAGNQASCSFNVTIEDDQAPEIADMPDIIENNDNGICGAFINFNPPVVDDNCGIESLEITKGFTSGSRFPVGETTVEYTVTDVNGNIATTEFTVTIVDVENPMITCRGDLSVNASENEDFAVVTFDDPIFDDNCGADLTQTAGPASGSNFPLGTTTVTFQAQDEAGNMVECSFDVTVNDAQAPTIDCPSDISQNVDGDLCTSIVNYSIPTATDNSGDVTVTLESGLAPGSAFPKGTTTVTYRATDNEGNFVECSFDVVIGDDQDPTIDDMNDITVNNDEGICGAIVSFAGPGGDDNCTLVSIERTAGLDSGSEFPVGTTTVTFTATDDSNNTTSTSFDVIVIDNEAPGIVQAEPIMVDSDSGTCGAIVNYSTPVASDNCSVESLILTDGLASGSEFPIGTSTVTYTATDVAGNSFEMSFDVMVSDNEMPEISCPSDINVDTTDGESFAVVTFSDAAATDNCDVTVAKIEGLDSGSQFPIGTTTITYEATDASGNTTQCSFDIVVSDNEDPEIKCPDNISQSVDTDSCDALVTFDDPVYSDNSGIVTLTQTAGPASGEVFPIGHTTVSFTATDENGNSVSCSFTVTVLDDQDPEIADMDDITVDNDPDVCGAIVNFFPPAASDNCSLASLSVTEGFGPGSQFPIGTTLVTYTAIDNAGNSATSSFNVTVVDAEAPTLSCIGDLAVSAAENVDYAVVNFADPSLSDNCGATLTQTEGPVSGSQFPLGTTTITFEAIDNAGNTSTCSFSITVNDSEAPTINCPTDINQSVDTGSCDAVVNYTLPTASDNSGVVNLSLVSGPASGESFPLGTTTVTYRATDDEGNFVECSFDVTISDDQAPTIADMNDITMNNDPGVCGAVVSFDAPMASDNCEIDSVTLTAGLDSGAEFPVGTTEVTYTATDNAGNSFSSSFTVTVIDAEAPTLTCIDDVSVSAAENADYAMVIFDEPMLSDNCDATLAQTEGPASGSQFPLGTTTVTFEATDDAGNTSTCSFTVTVSDSEAPTINCPVDIDQNMDSDSCIAVVDYQLPTASDNSGNVNITLVSGPAPGESFPIGTTTVTYRATDDEGNFVECSFDVTISDDQAPTIADMNDITMNNDPGVCGAVVSFDAPMASDNCEIDSVTLTAGLDSGAEFPVGTTEVTYTATDNAGNSVSSSFTVTVIDAEAPTLTCIDDVSVSAAENADYAMVIFDEPMLSDNCDATLAQTEGPASGSQFPLGTTTVIFEATDDAGNTSTCSFTVTVSDSEAPTINCPVDIDQNMDSDSCSAVVDYQLPTASDNSGNVNITLVSGPAPGETFPIGTTTVTYRATDDEGNFVECSFDVKISDDQAPTIADMNDITMNNDPGVCGAVVSFDAPDAEDNCELDVIELTEGLQPGSEFPVGTTTVTYTATDNSGNSVTSSFDVIVIDTESPSIDCPSDITMNAEFGKESMIVNYDEIITSDNCGVSKVELSAGFASGEEFPVGETTTVSYSVTDASGNTTECSFTVTINQDNPEPPSAPTGSVSAEATCANPTGTITVDTREGLTYSVDGENYQESGVFENLDPGTYQVTARDEFGQISGVTSIIIEDPVAEQVETEDNLEVCNDSGIYDLNNVFLGEFEENGSWIDTDNSGGLDNGFIDPSIIEPGFYNFEYLVEGTCPSSTIITIEIVDCIVLDCDLEDLKDSISKAVTPNGDNRNDFFEVDLDTECGFTYNLKIFNRWGSEVFSAQNYQNNWDGYSESSFTNSNQLPSGTYYYILEIRNSEFRPIQGYIYLGTK</sequence>
<feature type="domain" description="HYR" evidence="2">
    <location>
        <begin position="1216"/>
        <end position="1296"/>
    </location>
</feature>
<evidence type="ECO:0000259" key="2">
    <source>
        <dbReference type="PROSITE" id="PS50825"/>
    </source>
</evidence>
<feature type="domain" description="HYR" evidence="2">
    <location>
        <begin position="1297"/>
        <end position="1380"/>
    </location>
</feature>
<feature type="domain" description="HYR" evidence="2">
    <location>
        <begin position="2033"/>
        <end position="2113"/>
    </location>
</feature>
<feature type="domain" description="HYR" evidence="2">
    <location>
        <begin position="1788"/>
        <end position="1868"/>
    </location>
</feature>
<feature type="domain" description="HYR" evidence="2">
    <location>
        <begin position="1545"/>
        <end position="1623"/>
    </location>
</feature>
<feature type="domain" description="HYR" evidence="2">
    <location>
        <begin position="1461"/>
        <end position="1544"/>
    </location>
</feature>
<dbReference type="InterPro" id="IPR044023">
    <property type="entry name" value="Ig_7"/>
</dbReference>
<feature type="domain" description="HYR" evidence="2">
    <location>
        <begin position="2359"/>
        <end position="2442"/>
    </location>
</feature>
<feature type="domain" description="HYR" evidence="2">
    <location>
        <begin position="2278"/>
        <end position="2358"/>
    </location>
</feature>
<accession>A0A9X1V2P9</accession>
<feature type="domain" description="HYR" evidence="2">
    <location>
        <begin position="1136"/>
        <end position="1215"/>
    </location>
</feature>
<dbReference type="InterPro" id="IPR026341">
    <property type="entry name" value="T9SS_type_B"/>
</dbReference>
<feature type="domain" description="HYR" evidence="2">
    <location>
        <begin position="809"/>
        <end position="890"/>
    </location>
</feature>
<dbReference type="NCBIfam" id="TIGR04131">
    <property type="entry name" value="Bac_Flav_CTERM"/>
    <property type="match status" value="1"/>
</dbReference>
<reference evidence="3" key="1">
    <citation type="submission" date="2022-03" db="EMBL/GenBank/DDBJ databases">
        <title>Gramella crocea sp. nov., isolated from activated sludge of a seafood processing plant.</title>
        <authorList>
            <person name="Zhang X."/>
        </authorList>
    </citation>
    <scope>NUCLEOTIDE SEQUENCE</scope>
    <source>
        <strain evidence="3">YJ019</strain>
    </source>
</reference>
<protein>
    <submittedName>
        <fullName evidence="3">HYR domain-containing protein</fullName>
    </submittedName>
</protein>
<keyword evidence="1" id="KW-0677">Repeat</keyword>
<feature type="domain" description="HYR" evidence="2">
    <location>
        <begin position="1708"/>
        <end position="1787"/>
    </location>
</feature>
<feature type="domain" description="HYR" evidence="2">
    <location>
        <begin position="727"/>
        <end position="808"/>
    </location>
</feature>
<comment type="caution">
    <text evidence="3">The sequence shown here is derived from an EMBL/GenBank/DDBJ whole genome shotgun (WGS) entry which is preliminary data.</text>
</comment>
<dbReference type="RefSeq" id="WP_240713472.1">
    <property type="nucleotide sequence ID" value="NZ_JAKVTV010000002.1"/>
</dbReference>
<dbReference type="Pfam" id="PF13585">
    <property type="entry name" value="CHU_C"/>
    <property type="match status" value="1"/>
</dbReference>
<gene>
    <name evidence="3" type="ORF">ML462_09000</name>
</gene>
<feature type="domain" description="HYR" evidence="2">
    <location>
        <begin position="1869"/>
        <end position="1952"/>
    </location>
</feature>
<keyword evidence="4" id="KW-1185">Reference proteome</keyword>
<feature type="domain" description="HYR" evidence="2">
    <location>
        <begin position="2523"/>
        <end position="2607"/>
    </location>
</feature>
<dbReference type="Gene3D" id="2.60.40.10">
    <property type="entry name" value="Immunoglobulins"/>
    <property type="match status" value="5"/>
</dbReference>
<dbReference type="InterPro" id="IPR003410">
    <property type="entry name" value="HYR_dom"/>
</dbReference>
<feature type="domain" description="HYR" evidence="2">
    <location>
        <begin position="971"/>
        <end position="1051"/>
    </location>
</feature>
<feature type="domain" description="HYR" evidence="2">
    <location>
        <begin position="1624"/>
        <end position="1707"/>
    </location>
</feature>
<evidence type="ECO:0000313" key="4">
    <source>
        <dbReference type="Proteomes" id="UP001139226"/>
    </source>
</evidence>
<feature type="domain" description="HYR" evidence="2">
    <location>
        <begin position="1052"/>
        <end position="1135"/>
    </location>
</feature>